<protein>
    <submittedName>
        <fullName evidence="2">Glucose dehydrogenase</fullName>
    </submittedName>
</protein>
<evidence type="ECO:0000313" key="2">
    <source>
        <dbReference type="EMBL" id="MBB4140747.1"/>
    </source>
</evidence>
<keyword evidence="3" id="KW-1185">Reference proteome</keyword>
<feature type="region of interest" description="Disordered" evidence="1">
    <location>
        <begin position="18"/>
        <end position="37"/>
    </location>
</feature>
<dbReference type="EMBL" id="JACIFH010000001">
    <property type="protein sequence ID" value="MBB4140747.1"/>
    <property type="molecule type" value="Genomic_DNA"/>
</dbReference>
<name>A0AA40VNB9_9MICO</name>
<evidence type="ECO:0000313" key="3">
    <source>
        <dbReference type="Proteomes" id="UP000549113"/>
    </source>
</evidence>
<dbReference type="AlphaFoldDB" id="A0AA40VNB9"/>
<reference evidence="2 3" key="1">
    <citation type="submission" date="2020-08" db="EMBL/GenBank/DDBJ databases">
        <title>Sequencing the genomes of 1000 actinobacteria strains.</title>
        <authorList>
            <person name="Klenk H.-P."/>
        </authorList>
    </citation>
    <scope>NUCLEOTIDE SEQUENCE [LARGE SCALE GENOMIC DNA]</scope>
    <source>
        <strain evidence="2 3">DSM 19600</strain>
    </source>
</reference>
<gene>
    <name evidence="2" type="ORF">BKA10_002541</name>
</gene>
<dbReference type="Proteomes" id="UP000549113">
    <property type="component" value="Unassembled WGS sequence"/>
</dbReference>
<evidence type="ECO:0000256" key="1">
    <source>
        <dbReference type="SAM" id="MobiDB-lite"/>
    </source>
</evidence>
<proteinExistence type="predicted"/>
<organism evidence="2 3">
    <name type="scientific">Microbacterium invictum</name>
    <dbReference type="NCBI Taxonomy" id="515415"/>
    <lineage>
        <taxon>Bacteria</taxon>
        <taxon>Bacillati</taxon>
        <taxon>Actinomycetota</taxon>
        <taxon>Actinomycetes</taxon>
        <taxon>Micrococcales</taxon>
        <taxon>Microbacteriaceae</taxon>
        <taxon>Microbacterium</taxon>
    </lineage>
</organism>
<comment type="caution">
    <text evidence="2">The sequence shown here is derived from an EMBL/GenBank/DDBJ whole genome shotgun (WGS) entry which is preliminary data.</text>
</comment>
<sequence length="37" mass="4228">MTHNDPAGTRFVLDRRFGSERVTRTPEPSMAWARLPA</sequence>
<accession>A0AA40VNB9</accession>